<proteinExistence type="predicted"/>
<dbReference type="AlphaFoldDB" id="A0A1G2E399"/>
<comment type="caution">
    <text evidence="1">The sequence shown here is derived from an EMBL/GenBank/DDBJ whole genome shotgun (WGS) entry which is preliminary data.</text>
</comment>
<organism evidence="1 2">
    <name type="scientific">Candidatus Nealsonbacteria bacterium RIFCSPHIGHO2_01_FULL_38_55</name>
    <dbReference type="NCBI Taxonomy" id="1801664"/>
    <lineage>
        <taxon>Bacteria</taxon>
        <taxon>Candidatus Nealsoniibacteriota</taxon>
    </lineage>
</organism>
<evidence type="ECO:0000313" key="2">
    <source>
        <dbReference type="Proteomes" id="UP000177360"/>
    </source>
</evidence>
<name>A0A1G2E399_9BACT</name>
<sequence>MNQTQKETVNVAIDGICAMEEGGSFTEACRLFNEVYAFGKEAVDLIAEKLRTLMLDEEKRIPHLLICLMKDFADSRQVRLIEELLLREEIVMDSDSARFHNLSDTLSRVNDGLNYSRS</sequence>
<reference evidence="1 2" key="1">
    <citation type="journal article" date="2016" name="Nat. Commun.">
        <title>Thousands of microbial genomes shed light on interconnected biogeochemical processes in an aquifer system.</title>
        <authorList>
            <person name="Anantharaman K."/>
            <person name="Brown C.T."/>
            <person name="Hug L.A."/>
            <person name="Sharon I."/>
            <person name="Castelle C.J."/>
            <person name="Probst A.J."/>
            <person name="Thomas B.C."/>
            <person name="Singh A."/>
            <person name="Wilkins M.J."/>
            <person name="Karaoz U."/>
            <person name="Brodie E.L."/>
            <person name="Williams K.H."/>
            <person name="Hubbard S.S."/>
            <person name="Banfield J.F."/>
        </authorList>
    </citation>
    <scope>NUCLEOTIDE SEQUENCE [LARGE SCALE GENOMIC DNA]</scope>
</reference>
<accession>A0A1G2E399</accession>
<gene>
    <name evidence="1" type="ORF">A2626_00060</name>
</gene>
<dbReference type="Proteomes" id="UP000177360">
    <property type="component" value="Unassembled WGS sequence"/>
</dbReference>
<protein>
    <submittedName>
        <fullName evidence="1">Uncharacterized protein</fullName>
    </submittedName>
</protein>
<dbReference type="EMBL" id="MHLZ01000010">
    <property type="protein sequence ID" value="OGZ20172.1"/>
    <property type="molecule type" value="Genomic_DNA"/>
</dbReference>
<evidence type="ECO:0000313" key="1">
    <source>
        <dbReference type="EMBL" id="OGZ20172.1"/>
    </source>
</evidence>